<name>M1J363_9CREN</name>
<keyword evidence="7 8" id="KW-0804">Transcription</keyword>
<dbReference type="NCBIfam" id="NF040867">
    <property type="entry name" value="prot_deacyl_CobB"/>
    <property type="match status" value="1"/>
</dbReference>
<sequence>MLPYSVNSSFLNYSGLMYLVEEAKKVAEMILSSVNAIAFTGAGISTASGIPDFRGPQGLWKKYSPELASIEYFQKYPDAFWQFYSTRMKSLFEAKPNRAHYALAQLEKMGLIKAVITQNVDGLHSVAGSRNVIELHGNMRKSYCTSCLRSYDSLEVLARVEKGEVIPRCECGGILKPDVVLFGEPVHGIYEAMRIANESDLVLAIGSSLTVYPANQIPLIVKRNGGGLIILNGEETPYDEYADLVIRERIEIFLPEVISHIQSLHRSS</sequence>
<evidence type="ECO:0000256" key="4">
    <source>
        <dbReference type="ARBA" id="ARBA00022833"/>
    </source>
</evidence>
<dbReference type="Gene3D" id="3.30.1600.10">
    <property type="entry name" value="SIR2/SIRT2 'Small Domain"/>
    <property type="match status" value="1"/>
</dbReference>
<feature type="binding site" evidence="8 9">
    <location>
        <position position="147"/>
    </location>
    <ligand>
        <name>Zn(2+)</name>
        <dbReference type="ChEBI" id="CHEBI:29105"/>
    </ligand>
</feature>
<comment type="function">
    <text evidence="8">NAD-dependent protein deacetylase which modulates the activities of several enzymes which are inactive in their acetylated form. Deacetylates the N-terminal lysine residue of Alba, the major archaeal chromatin protein and that, in turn, increases Alba's DNA binding affinity, thereby repressing transcription.</text>
</comment>
<feature type="binding site" evidence="8">
    <location>
        <position position="120"/>
    </location>
    <ligand>
        <name>nicotinamide</name>
        <dbReference type="ChEBI" id="CHEBI:17154"/>
    </ligand>
</feature>
<dbReference type="HOGENOM" id="CLU_023643_3_0_2"/>
<dbReference type="HAMAP" id="MF_01968">
    <property type="entry name" value="Sirtuin_ClassU"/>
    <property type="match status" value="1"/>
</dbReference>
<feature type="domain" description="Deacetylase sirtuin-type" evidence="10">
    <location>
        <begin position="16"/>
        <end position="264"/>
    </location>
</feature>
<dbReference type="GO" id="GO:0017136">
    <property type="term" value="F:histone deacetylase activity, NAD-dependent"/>
    <property type="evidence" value="ECO:0007669"/>
    <property type="project" value="TreeGrafter"/>
</dbReference>
<comment type="subcellular location">
    <subcellularLocation>
        <location evidence="8">Cytoplasm</location>
    </subcellularLocation>
</comment>
<keyword evidence="6 8" id="KW-0520">NAD</keyword>
<feature type="binding site" evidence="8">
    <location>
        <position position="54"/>
    </location>
    <ligand>
        <name>NAD(+)</name>
        <dbReference type="ChEBI" id="CHEBI:57540"/>
    </ligand>
</feature>
<feature type="binding site" evidence="8">
    <location>
        <position position="208"/>
    </location>
    <ligand>
        <name>NAD(+)</name>
        <dbReference type="ChEBI" id="CHEBI:57540"/>
    </ligand>
</feature>
<evidence type="ECO:0000256" key="6">
    <source>
        <dbReference type="ARBA" id="ARBA00023027"/>
    </source>
</evidence>
<organism evidence="12">
    <name type="scientific">Sulfolobus acidocaldarius N8</name>
    <dbReference type="NCBI Taxonomy" id="1028566"/>
    <lineage>
        <taxon>Archaea</taxon>
        <taxon>Thermoproteota</taxon>
        <taxon>Thermoprotei</taxon>
        <taxon>Sulfolobales</taxon>
        <taxon>Sulfolobaceae</taxon>
        <taxon>Sulfolobus</taxon>
    </lineage>
</organism>
<dbReference type="PROSITE" id="PS50305">
    <property type="entry name" value="SIRTUIN"/>
    <property type="match status" value="1"/>
</dbReference>
<dbReference type="GO" id="GO:0008270">
    <property type="term" value="F:zinc ion binding"/>
    <property type="evidence" value="ECO:0007669"/>
    <property type="project" value="UniProtKB-UniRule"/>
</dbReference>
<comment type="caution">
    <text evidence="8">Lacks conserved residue(s) required for the propagation of feature annotation.</text>
</comment>
<keyword evidence="2 8" id="KW-0808">Transferase</keyword>
<feature type="binding site" evidence="8">
    <location>
        <position position="120"/>
    </location>
    <ligand>
        <name>NAD(+)</name>
        <dbReference type="ChEBI" id="CHEBI:57540"/>
    </ligand>
</feature>
<feature type="binding site" evidence="8">
    <location>
        <position position="232"/>
    </location>
    <ligand>
        <name>NAD(+)</name>
        <dbReference type="ChEBI" id="CHEBI:57540"/>
    </ligand>
</feature>
<dbReference type="AlphaFoldDB" id="M1J363"/>
<feature type="binding site" evidence="8">
    <location>
        <position position="53"/>
    </location>
    <ligand>
        <name>NAD(+)</name>
        <dbReference type="ChEBI" id="CHEBI:57540"/>
    </ligand>
</feature>
<evidence type="ECO:0000256" key="8">
    <source>
        <dbReference type="HAMAP-Rule" id="MF_01968"/>
    </source>
</evidence>
<dbReference type="PANTHER" id="PTHR11085:SF11">
    <property type="entry name" value="NAD-DEPENDENT PROTEIN DEACETYLASE"/>
    <property type="match status" value="1"/>
</dbReference>
<dbReference type="PATRIC" id="fig|1028566.6.peg.377"/>
<dbReference type="Gene3D" id="3.40.50.1220">
    <property type="entry name" value="TPP-binding domain"/>
    <property type="match status" value="1"/>
</dbReference>
<dbReference type="InterPro" id="IPR029035">
    <property type="entry name" value="DHS-like_NAD/FAD-binding_dom"/>
</dbReference>
<dbReference type="InterPro" id="IPR050134">
    <property type="entry name" value="NAD-dep_sirtuin_deacylases"/>
</dbReference>
<feature type="binding site" evidence="8">
    <location>
        <position position="118"/>
    </location>
    <ligand>
        <name>NAD(+)</name>
        <dbReference type="ChEBI" id="CHEBI:57540"/>
    </ligand>
</feature>
<evidence type="ECO:0000256" key="3">
    <source>
        <dbReference type="ARBA" id="ARBA00022723"/>
    </source>
</evidence>
<keyword evidence="1 8" id="KW-0963">Cytoplasm</keyword>
<feature type="binding site" evidence="8">
    <location>
        <position position="53"/>
    </location>
    <ligand>
        <name>nicotinamide</name>
        <dbReference type="ChEBI" id="CHEBI:17154"/>
    </ligand>
</feature>
<dbReference type="Proteomes" id="UP000011281">
    <property type="component" value="Chromosome"/>
</dbReference>
<dbReference type="InterPro" id="IPR026591">
    <property type="entry name" value="Sirtuin_cat_small_dom_sf"/>
</dbReference>
<dbReference type="NCBIfam" id="NF001753">
    <property type="entry name" value="PRK00481.1-3"/>
    <property type="match status" value="1"/>
</dbReference>
<accession>M1J363</accession>
<evidence type="ECO:0000256" key="5">
    <source>
        <dbReference type="ARBA" id="ARBA00023015"/>
    </source>
</evidence>
<keyword evidence="4 8" id="KW-0862">Zinc</keyword>
<evidence type="ECO:0000259" key="10">
    <source>
        <dbReference type="PROSITE" id="PS50305"/>
    </source>
</evidence>
<feature type="binding site" evidence="8">
    <location>
        <position position="46"/>
    </location>
    <ligand>
        <name>NAD(+)</name>
        <dbReference type="ChEBI" id="CHEBI:57540"/>
    </ligand>
</feature>
<dbReference type="GO" id="GO:0005737">
    <property type="term" value="C:cytoplasm"/>
    <property type="evidence" value="ECO:0007669"/>
    <property type="project" value="UniProtKB-SubCell"/>
</dbReference>
<feature type="binding site" evidence="8">
    <location>
        <position position="207"/>
    </location>
    <ligand>
        <name>NAD(+)</name>
        <dbReference type="ChEBI" id="CHEBI:57540"/>
    </ligand>
</feature>
<feature type="active site" description="Proton acceptor" evidence="8 9">
    <location>
        <position position="136"/>
    </location>
</feature>
<keyword evidence="3 8" id="KW-0479">Metal-binding</keyword>
<evidence type="ECO:0000313" key="11">
    <source>
        <dbReference type="EMBL" id="AGE70355.1"/>
    </source>
</evidence>
<dbReference type="SUPFAM" id="SSF52467">
    <property type="entry name" value="DHS-like NAD/FAD-binding domain"/>
    <property type="match status" value="1"/>
</dbReference>
<dbReference type="InterPro" id="IPR028628">
    <property type="entry name" value="Sirtuin_class_U"/>
</dbReference>
<gene>
    <name evidence="8" type="primary">cobB</name>
    <name evidence="11" type="ORF">SacN8_01870</name>
</gene>
<comment type="cofactor">
    <cofactor evidence="8">
        <name>Zn(2+)</name>
        <dbReference type="ChEBI" id="CHEBI:29105"/>
    </cofactor>
    <text evidence="8">Binds 1 zinc ion per subunit.</text>
</comment>
<dbReference type="InterPro" id="IPR003000">
    <property type="entry name" value="Sirtuin"/>
</dbReference>
<feature type="binding site" evidence="8">
    <location>
        <position position="250"/>
    </location>
    <ligand>
        <name>NAD(+)</name>
        <dbReference type="ChEBI" id="CHEBI:57540"/>
    </ligand>
</feature>
<dbReference type="GO" id="GO:0070403">
    <property type="term" value="F:NAD+ binding"/>
    <property type="evidence" value="ECO:0007669"/>
    <property type="project" value="UniProtKB-UniRule"/>
</dbReference>
<dbReference type="Pfam" id="PF02146">
    <property type="entry name" value="SIR2"/>
    <property type="match status" value="1"/>
</dbReference>
<evidence type="ECO:0000256" key="2">
    <source>
        <dbReference type="ARBA" id="ARBA00022679"/>
    </source>
</evidence>
<protein>
    <recommendedName>
        <fullName evidence="8">NAD-dependent protein deacetylase</fullName>
        <ecNumber evidence="8">2.3.1.286</ecNumber>
    </recommendedName>
    <alternativeName>
        <fullName evidence="8">Regulatory protein SIR2 homolog</fullName>
    </alternativeName>
</protein>
<feature type="binding site" evidence="8">
    <location>
        <position position="42"/>
    </location>
    <ligand>
        <name>NAD(+)</name>
        <dbReference type="ChEBI" id="CHEBI:57540"/>
    </ligand>
</feature>
<evidence type="ECO:0000313" key="12">
    <source>
        <dbReference type="Proteomes" id="UP000011281"/>
    </source>
</evidence>
<dbReference type="EC" id="2.3.1.286" evidence="8"/>
<feature type="binding site" evidence="8">
    <location>
        <position position="121"/>
    </location>
    <ligand>
        <name>nicotinamide</name>
        <dbReference type="ChEBI" id="CHEBI:17154"/>
    </ligand>
</feature>
<proteinExistence type="inferred from homology"/>
<dbReference type="EMBL" id="CP002817">
    <property type="protein sequence ID" value="AGE70355.1"/>
    <property type="molecule type" value="Genomic_DNA"/>
</dbReference>
<dbReference type="PANTHER" id="PTHR11085">
    <property type="entry name" value="NAD-DEPENDENT PROTEIN DEACYLASE SIRTUIN-5, MITOCHONDRIAL-RELATED"/>
    <property type="match status" value="1"/>
</dbReference>
<feature type="binding site" evidence="8">
    <location>
        <position position="136"/>
    </location>
    <ligand>
        <name>NAD(+)</name>
        <dbReference type="ChEBI" id="CHEBI:57540"/>
    </ligand>
</feature>
<keyword evidence="5 8" id="KW-0805">Transcription regulation</keyword>
<dbReference type="KEGG" id="sacn:SacN8_01870"/>
<dbReference type="InterPro" id="IPR026590">
    <property type="entry name" value="Ssirtuin_cat_dom"/>
</dbReference>
<evidence type="ECO:0000256" key="9">
    <source>
        <dbReference type="PROSITE-ProRule" id="PRU00236"/>
    </source>
</evidence>
<feature type="binding site" evidence="8 9">
    <location>
        <position position="144"/>
    </location>
    <ligand>
        <name>Zn(2+)</name>
        <dbReference type="ChEBI" id="CHEBI:29105"/>
    </ligand>
</feature>
<feature type="binding site" evidence="8 9">
    <location>
        <position position="171"/>
    </location>
    <ligand>
        <name>Zn(2+)</name>
        <dbReference type="ChEBI" id="CHEBI:29105"/>
    </ligand>
</feature>
<reference evidence="11 12" key="1">
    <citation type="journal article" date="2012" name="ISME J.">
        <title>Genomic evidence of rapid, global-scale gene flow in a Sulfolobus species.</title>
        <authorList>
            <person name="Mao D."/>
            <person name="Grogan D."/>
        </authorList>
    </citation>
    <scope>NUCLEOTIDE SEQUENCE [LARGE SCALE GENOMIC DNA]</scope>
    <source>
        <strain evidence="11 12">N8</strain>
    </source>
</reference>
<feature type="binding site" evidence="8">
    <location>
        <position position="121"/>
    </location>
    <ligand>
        <name>NAD(+)</name>
        <dbReference type="ChEBI" id="CHEBI:57540"/>
    </ligand>
</feature>
<evidence type="ECO:0000256" key="1">
    <source>
        <dbReference type="ARBA" id="ARBA00022490"/>
    </source>
</evidence>
<comment type="similarity">
    <text evidence="8">Belongs to the sirtuin family. Class U subfamily.</text>
</comment>
<evidence type="ECO:0000256" key="7">
    <source>
        <dbReference type="ARBA" id="ARBA00023163"/>
    </source>
</evidence>
<feature type="binding site" evidence="8 9">
    <location>
        <position position="169"/>
    </location>
    <ligand>
        <name>Zn(2+)</name>
        <dbReference type="ChEBI" id="CHEBI:29105"/>
    </ligand>
</feature>
<dbReference type="SMR" id="M1J363"/>
<comment type="catalytic activity">
    <reaction evidence="8">
        <text>N(6)-acetyl-L-lysyl-[protein] + NAD(+) + H2O = 2''-O-acetyl-ADP-D-ribose + nicotinamide + L-lysyl-[protein]</text>
        <dbReference type="Rhea" id="RHEA:43636"/>
        <dbReference type="Rhea" id="RHEA-COMP:9752"/>
        <dbReference type="Rhea" id="RHEA-COMP:10731"/>
        <dbReference type="ChEBI" id="CHEBI:15377"/>
        <dbReference type="ChEBI" id="CHEBI:17154"/>
        <dbReference type="ChEBI" id="CHEBI:29969"/>
        <dbReference type="ChEBI" id="CHEBI:57540"/>
        <dbReference type="ChEBI" id="CHEBI:61930"/>
        <dbReference type="ChEBI" id="CHEBI:83767"/>
        <dbReference type="EC" id="2.3.1.286"/>
    </reaction>
</comment>